<gene>
    <name evidence="2" type="ORF">UR91_C0003G0023</name>
</gene>
<evidence type="ECO:0000313" key="2">
    <source>
        <dbReference type="EMBL" id="KKP89402.1"/>
    </source>
</evidence>
<sequence length="79" mass="8676">MKNLSMNVKGGIIGLVLFCLVFVILSLQNTGKVSISDAFFCSGAEGGYCLINYGLVLLFIFFGSFIGWLYGKIKNRNKI</sequence>
<dbReference type="AlphaFoldDB" id="A0A0G0GCG1"/>
<dbReference type="Proteomes" id="UP000034798">
    <property type="component" value="Unassembled WGS sequence"/>
</dbReference>
<evidence type="ECO:0000313" key="3">
    <source>
        <dbReference type="Proteomes" id="UP000034798"/>
    </source>
</evidence>
<reference evidence="2 3" key="1">
    <citation type="journal article" date="2015" name="Nature">
        <title>rRNA introns, odd ribosomes, and small enigmatic genomes across a large radiation of phyla.</title>
        <authorList>
            <person name="Brown C.T."/>
            <person name="Hug L.A."/>
            <person name="Thomas B.C."/>
            <person name="Sharon I."/>
            <person name="Castelle C.J."/>
            <person name="Singh A."/>
            <person name="Wilkins M.J."/>
            <person name="Williams K.H."/>
            <person name="Banfield J.F."/>
        </authorList>
    </citation>
    <scope>NUCLEOTIDE SEQUENCE [LARGE SCALE GENOMIC DNA]</scope>
</reference>
<evidence type="ECO:0000256" key="1">
    <source>
        <dbReference type="SAM" id="Phobius"/>
    </source>
</evidence>
<keyword evidence="1" id="KW-0812">Transmembrane</keyword>
<feature type="transmembrane region" description="Helical" evidence="1">
    <location>
        <begin position="50"/>
        <end position="70"/>
    </location>
</feature>
<keyword evidence="1" id="KW-0472">Membrane</keyword>
<accession>A0A0G0GCG1</accession>
<protein>
    <submittedName>
        <fullName evidence="2">Uncharacterized protein</fullName>
    </submittedName>
</protein>
<keyword evidence="1" id="KW-1133">Transmembrane helix</keyword>
<organism evidence="2 3">
    <name type="scientific">Candidatus Nomurabacteria bacterium GW2011_GWC2_35_8</name>
    <dbReference type="NCBI Taxonomy" id="1618752"/>
    <lineage>
        <taxon>Bacteria</taxon>
        <taxon>Candidatus Nomuraibacteriota</taxon>
    </lineage>
</organism>
<feature type="transmembrane region" description="Helical" evidence="1">
    <location>
        <begin position="12"/>
        <end position="30"/>
    </location>
</feature>
<proteinExistence type="predicted"/>
<comment type="caution">
    <text evidence="2">The sequence shown here is derived from an EMBL/GenBank/DDBJ whole genome shotgun (WGS) entry which is preliminary data.</text>
</comment>
<dbReference type="EMBL" id="LBQZ01000003">
    <property type="protein sequence ID" value="KKP89402.1"/>
    <property type="molecule type" value="Genomic_DNA"/>
</dbReference>
<name>A0A0G0GCG1_9BACT</name>